<gene>
    <name evidence="1" type="ORF">SAMEA3381574_01623</name>
</gene>
<dbReference type="AlphaFoldDB" id="A0A4M3JUM0"/>
<evidence type="ECO:0000313" key="1">
    <source>
        <dbReference type="EMBL" id="VRI37313.1"/>
    </source>
</evidence>
<dbReference type="RefSeq" id="WP_000603792.1">
    <property type="nucleotide sequence ID" value="NZ_CACRVN010000016.1"/>
</dbReference>
<protein>
    <recommendedName>
        <fullName evidence="3">Lantibiotic biosynthesis protein</fullName>
    </recommendedName>
</protein>
<name>A0A4M3JUM0_STREE</name>
<evidence type="ECO:0000313" key="2">
    <source>
        <dbReference type="Proteomes" id="UP000304540"/>
    </source>
</evidence>
<evidence type="ECO:0008006" key="3">
    <source>
        <dbReference type="Google" id="ProtNLM"/>
    </source>
</evidence>
<dbReference type="Proteomes" id="UP000304540">
    <property type="component" value="Unassembled WGS sequence"/>
</dbReference>
<organism evidence="1 2">
    <name type="scientific">Streptococcus pneumoniae</name>
    <dbReference type="NCBI Taxonomy" id="1313"/>
    <lineage>
        <taxon>Bacteria</taxon>
        <taxon>Bacillati</taxon>
        <taxon>Bacillota</taxon>
        <taxon>Bacilli</taxon>
        <taxon>Lactobacillales</taxon>
        <taxon>Streptococcaceae</taxon>
        <taxon>Streptococcus</taxon>
    </lineage>
</organism>
<reference evidence="1 2" key="1">
    <citation type="submission" date="2019-04" db="EMBL/GenBank/DDBJ databases">
        <authorList>
            <consortium name="Pathogen Informatics"/>
        </authorList>
    </citation>
    <scope>NUCLEOTIDE SEQUENCE [LARGE SCALE GENOMIC DNA]</scope>
    <source>
        <strain evidence="1 2">GPSC232</strain>
    </source>
</reference>
<sequence>MILSKVRCYIYNSKIRGKVLYELYEFINENKQLMDAINSIKVDSSNGFSIQILHLGEQQTTVLLTDFFTKTLDLFKEFRVTNKSTLEQVKNQISILNSSGPKMDLTNIKTDYSIVEEKLDWQSKLSKIYPNVEFIKIEKLKLILLCKYRNQIIDLEDDKKRLLLLKLLYLTSKQFCYDEFKGAKFGCMSFFSHYQGYMSRLDSLDSDKFVSVKQRIVSSISKLVEQYSDHIINLDRTLVDSLSDTLENQLFDDWDYILSEITTYSELLAKSGLLYNSLDYKIDNVKKEVAKLSDFHQSLFKIEGFSDFFDSWQFQRYRSLVNQVYEIFSMLQVSSVERTVLCGALSTIVFSKSNFNYQAFFEYLKDT</sequence>
<accession>A0A4M3JUM0</accession>
<proteinExistence type="predicted"/>
<dbReference type="EMBL" id="CABABW010000016">
    <property type="protein sequence ID" value="VRI37313.1"/>
    <property type="molecule type" value="Genomic_DNA"/>
</dbReference>